<evidence type="ECO:0000256" key="5">
    <source>
        <dbReference type="ARBA" id="ARBA00023284"/>
    </source>
</evidence>
<evidence type="ECO:0000313" key="9">
    <source>
        <dbReference type="EMBL" id="MEW9572011.1"/>
    </source>
</evidence>
<dbReference type="Gene3D" id="3.40.30.10">
    <property type="entry name" value="Glutaredoxin"/>
    <property type="match status" value="1"/>
</dbReference>
<keyword evidence="10" id="KW-1185">Reference proteome</keyword>
<evidence type="ECO:0000256" key="7">
    <source>
        <dbReference type="PIRNR" id="PIRNR000077"/>
    </source>
</evidence>
<keyword evidence="3" id="KW-0249">Electron transport</keyword>
<dbReference type="InterPro" id="IPR013766">
    <property type="entry name" value="Thioredoxin_domain"/>
</dbReference>
<keyword evidence="4" id="KW-1015">Disulfide bond</keyword>
<feature type="domain" description="Thioredoxin" evidence="8">
    <location>
        <begin position="3"/>
        <end position="126"/>
    </location>
</feature>
<sequence>MLAAWSSNLPSARLSETPVSDLITHVSDDAFEQEVLQSDTPVLLDFWAEWCGPCKAIAPILDELAGQYQGKLRIVKLNIDHNQKTPRTYGVRGIPTLMVFKNGKVEATQIGAVSKGQLAQMIDKAI</sequence>
<organism evidence="9 10">
    <name type="scientific">Rhodanobacter lycopersici</name>
    <dbReference type="NCBI Taxonomy" id="3162487"/>
    <lineage>
        <taxon>Bacteria</taxon>
        <taxon>Pseudomonadati</taxon>
        <taxon>Pseudomonadota</taxon>
        <taxon>Gammaproteobacteria</taxon>
        <taxon>Lysobacterales</taxon>
        <taxon>Rhodanobacteraceae</taxon>
        <taxon>Rhodanobacter</taxon>
    </lineage>
</organism>
<dbReference type="InterPro" id="IPR036249">
    <property type="entry name" value="Thioredoxin-like_sf"/>
</dbReference>
<keyword evidence="5" id="KW-0676">Redox-active center</keyword>
<evidence type="ECO:0000256" key="4">
    <source>
        <dbReference type="ARBA" id="ARBA00023157"/>
    </source>
</evidence>
<comment type="caution">
    <text evidence="9">The sequence shown here is derived from an EMBL/GenBank/DDBJ whole genome shotgun (WGS) entry which is preliminary data.</text>
</comment>
<dbReference type="PANTHER" id="PTHR45663">
    <property type="entry name" value="GEO12009P1"/>
    <property type="match status" value="1"/>
</dbReference>
<evidence type="ECO:0000256" key="1">
    <source>
        <dbReference type="ARBA" id="ARBA00008987"/>
    </source>
</evidence>
<evidence type="ECO:0000313" key="10">
    <source>
        <dbReference type="Proteomes" id="UP001556220"/>
    </source>
</evidence>
<evidence type="ECO:0000259" key="8">
    <source>
        <dbReference type="PROSITE" id="PS51352"/>
    </source>
</evidence>
<dbReference type="CDD" id="cd02947">
    <property type="entry name" value="TRX_family"/>
    <property type="match status" value="1"/>
</dbReference>
<evidence type="ECO:0000256" key="3">
    <source>
        <dbReference type="ARBA" id="ARBA00022982"/>
    </source>
</evidence>
<dbReference type="SUPFAM" id="SSF52833">
    <property type="entry name" value="Thioredoxin-like"/>
    <property type="match status" value="1"/>
</dbReference>
<keyword evidence="2" id="KW-0813">Transport</keyword>
<dbReference type="PANTHER" id="PTHR45663:SF11">
    <property type="entry name" value="GEO12009P1"/>
    <property type="match status" value="1"/>
</dbReference>
<accession>A0ABV3QDV5</accession>
<name>A0ABV3QDV5_9GAMM</name>
<dbReference type="Proteomes" id="UP001556220">
    <property type="component" value="Unassembled WGS sequence"/>
</dbReference>
<dbReference type="NCBIfam" id="NF006898">
    <property type="entry name" value="PRK09381.1"/>
    <property type="match status" value="1"/>
</dbReference>
<dbReference type="EMBL" id="JBFOHK010000002">
    <property type="protein sequence ID" value="MEW9572011.1"/>
    <property type="molecule type" value="Genomic_DNA"/>
</dbReference>
<dbReference type="PROSITE" id="PS00194">
    <property type="entry name" value="THIOREDOXIN_1"/>
    <property type="match status" value="1"/>
</dbReference>
<dbReference type="InterPro" id="IPR005746">
    <property type="entry name" value="Thioredoxin"/>
</dbReference>
<evidence type="ECO:0000256" key="2">
    <source>
        <dbReference type="ARBA" id="ARBA00022448"/>
    </source>
</evidence>
<dbReference type="PRINTS" id="PR00421">
    <property type="entry name" value="THIOREDOXIN"/>
</dbReference>
<proteinExistence type="inferred from homology"/>
<reference evidence="9 10" key="1">
    <citation type="submission" date="2024-06" db="EMBL/GenBank/DDBJ databases">
        <authorList>
            <person name="Woo H."/>
        </authorList>
    </citation>
    <scope>NUCLEOTIDE SEQUENCE [LARGE SCALE GENOMIC DNA]</scope>
    <source>
        <strain evidence="9 10">Si-c</strain>
    </source>
</reference>
<comment type="similarity">
    <text evidence="1 7">Belongs to the thioredoxin family.</text>
</comment>
<protein>
    <recommendedName>
        <fullName evidence="6 7">Thioredoxin</fullName>
    </recommendedName>
</protein>
<dbReference type="Pfam" id="PF00085">
    <property type="entry name" value="Thioredoxin"/>
    <property type="match status" value="1"/>
</dbReference>
<gene>
    <name evidence="9" type="primary">trxA</name>
    <name evidence="9" type="ORF">ABQJ54_09610</name>
</gene>
<dbReference type="PIRSF" id="PIRSF000077">
    <property type="entry name" value="Thioredoxin"/>
    <property type="match status" value="1"/>
</dbReference>
<dbReference type="InterPro" id="IPR017937">
    <property type="entry name" value="Thioredoxin_CS"/>
</dbReference>
<dbReference type="NCBIfam" id="TIGR01068">
    <property type="entry name" value="thioredoxin"/>
    <property type="match status" value="1"/>
</dbReference>
<evidence type="ECO:0000256" key="6">
    <source>
        <dbReference type="NCBIfam" id="TIGR01068"/>
    </source>
</evidence>
<dbReference type="PROSITE" id="PS51352">
    <property type="entry name" value="THIOREDOXIN_2"/>
    <property type="match status" value="1"/>
</dbReference>